<keyword evidence="2" id="KW-0964">Secreted</keyword>
<dbReference type="FunFam" id="2.20.100.10:FF:000001">
    <property type="entry name" value="semaphorin-5A isoform X1"/>
    <property type="match status" value="3"/>
</dbReference>
<evidence type="ECO:0000256" key="7">
    <source>
        <dbReference type="PROSITE-ProRule" id="PRU00124"/>
    </source>
</evidence>
<dbReference type="PANTHER" id="PTHR22906">
    <property type="entry name" value="PROPERDIN"/>
    <property type="match status" value="1"/>
</dbReference>
<evidence type="ECO:0000256" key="6">
    <source>
        <dbReference type="ARBA" id="ARBA00023157"/>
    </source>
</evidence>
<evidence type="ECO:0000313" key="8">
    <source>
        <dbReference type="EMBL" id="EKC20685.1"/>
    </source>
</evidence>
<dbReference type="Pfam" id="PF00090">
    <property type="entry name" value="TSP_1"/>
    <property type="match status" value="3"/>
</dbReference>
<protein>
    <submittedName>
        <fullName evidence="8">Hemicentin-1</fullName>
    </submittedName>
</protein>
<gene>
    <name evidence="8" type="ORF">CGI_10005627</name>
</gene>
<dbReference type="InterPro" id="IPR036383">
    <property type="entry name" value="TSP1_rpt_sf"/>
</dbReference>
<dbReference type="Gene3D" id="2.20.100.10">
    <property type="entry name" value="Thrombospondin type-1 (TSP1) repeat"/>
    <property type="match status" value="3"/>
</dbReference>
<dbReference type="SMART" id="SM00209">
    <property type="entry name" value="TSP1"/>
    <property type="match status" value="3"/>
</dbReference>
<dbReference type="HOGENOM" id="CLU_850600_0_0_1"/>
<proteinExistence type="predicted"/>
<dbReference type="Gene3D" id="4.10.400.10">
    <property type="entry name" value="Low-density Lipoprotein Receptor"/>
    <property type="match status" value="1"/>
</dbReference>
<dbReference type="InParanoid" id="K1PWH9"/>
<dbReference type="SUPFAM" id="SSF57424">
    <property type="entry name" value="LDL receptor-like module"/>
    <property type="match status" value="1"/>
</dbReference>
<dbReference type="SMART" id="SM00192">
    <property type="entry name" value="LDLa"/>
    <property type="match status" value="1"/>
</dbReference>
<comment type="caution">
    <text evidence="7">Lacks conserved residue(s) required for the propagation of feature annotation.</text>
</comment>
<comment type="subcellular location">
    <subcellularLocation>
        <location evidence="1">Secreted</location>
    </subcellularLocation>
</comment>
<dbReference type="InterPro" id="IPR002172">
    <property type="entry name" value="LDrepeatLR_classA_rpt"/>
</dbReference>
<dbReference type="InterPro" id="IPR052065">
    <property type="entry name" value="Compl_asym_regulator"/>
</dbReference>
<keyword evidence="4" id="KW-0732">Signal</keyword>
<keyword evidence="3" id="KW-0245">EGF-like domain</keyword>
<reference evidence="8" key="1">
    <citation type="journal article" date="2012" name="Nature">
        <title>The oyster genome reveals stress adaptation and complexity of shell formation.</title>
        <authorList>
            <person name="Zhang G."/>
            <person name="Fang X."/>
            <person name="Guo X."/>
            <person name="Li L."/>
            <person name="Luo R."/>
            <person name="Xu F."/>
            <person name="Yang P."/>
            <person name="Zhang L."/>
            <person name="Wang X."/>
            <person name="Qi H."/>
            <person name="Xiong Z."/>
            <person name="Que H."/>
            <person name="Xie Y."/>
            <person name="Holland P.W."/>
            <person name="Paps J."/>
            <person name="Zhu Y."/>
            <person name="Wu F."/>
            <person name="Chen Y."/>
            <person name="Wang J."/>
            <person name="Peng C."/>
            <person name="Meng J."/>
            <person name="Yang L."/>
            <person name="Liu J."/>
            <person name="Wen B."/>
            <person name="Zhang N."/>
            <person name="Huang Z."/>
            <person name="Zhu Q."/>
            <person name="Feng Y."/>
            <person name="Mount A."/>
            <person name="Hedgecock D."/>
            <person name="Xu Z."/>
            <person name="Liu Y."/>
            <person name="Domazet-Loso T."/>
            <person name="Du Y."/>
            <person name="Sun X."/>
            <person name="Zhang S."/>
            <person name="Liu B."/>
            <person name="Cheng P."/>
            <person name="Jiang X."/>
            <person name="Li J."/>
            <person name="Fan D."/>
            <person name="Wang W."/>
            <person name="Fu W."/>
            <person name="Wang T."/>
            <person name="Wang B."/>
            <person name="Zhang J."/>
            <person name="Peng Z."/>
            <person name="Li Y."/>
            <person name="Li N."/>
            <person name="Wang J."/>
            <person name="Chen M."/>
            <person name="He Y."/>
            <person name="Tan F."/>
            <person name="Song X."/>
            <person name="Zheng Q."/>
            <person name="Huang R."/>
            <person name="Yang H."/>
            <person name="Du X."/>
            <person name="Chen L."/>
            <person name="Yang M."/>
            <person name="Gaffney P.M."/>
            <person name="Wang S."/>
            <person name="Luo L."/>
            <person name="She Z."/>
            <person name="Ming Y."/>
            <person name="Huang W."/>
            <person name="Zhang S."/>
            <person name="Huang B."/>
            <person name="Zhang Y."/>
            <person name="Qu T."/>
            <person name="Ni P."/>
            <person name="Miao G."/>
            <person name="Wang J."/>
            <person name="Wang Q."/>
            <person name="Steinberg C.E."/>
            <person name="Wang H."/>
            <person name="Li N."/>
            <person name="Qian L."/>
            <person name="Zhang G."/>
            <person name="Li Y."/>
            <person name="Yang H."/>
            <person name="Liu X."/>
            <person name="Wang J."/>
            <person name="Yin Y."/>
            <person name="Wang J."/>
        </authorList>
    </citation>
    <scope>NUCLEOTIDE SEQUENCE [LARGE SCALE GENOMIC DNA]</scope>
    <source>
        <strain evidence="8">05x7-T-G4-1.051#20</strain>
    </source>
</reference>
<dbReference type="InterPro" id="IPR000884">
    <property type="entry name" value="TSP1_rpt"/>
</dbReference>
<evidence type="ECO:0000256" key="1">
    <source>
        <dbReference type="ARBA" id="ARBA00004613"/>
    </source>
</evidence>
<dbReference type="EMBL" id="JH819068">
    <property type="protein sequence ID" value="EKC20685.1"/>
    <property type="molecule type" value="Genomic_DNA"/>
</dbReference>
<dbReference type="AlphaFoldDB" id="K1PWH9"/>
<dbReference type="PRINTS" id="PR01705">
    <property type="entry name" value="TSP1REPEAT"/>
</dbReference>
<dbReference type="Pfam" id="PF00057">
    <property type="entry name" value="Ldl_recept_a"/>
    <property type="match status" value="1"/>
</dbReference>
<evidence type="ECO:0000256" key="5">
    <source>
        <dbReference type="ARBA" id="ARBA00022737"/>
    </source>
</evidence>
<accession>K1PWH9</accession>
<dbReference type="PROSITE" id="PS50068">
    <property type="entry name" value="LDLRA_2"/>
    <property type="match status" value="1"/>
</dbReference>
<name>K1PWH9_MAGGI</name>
<evidence type="ECO:0000256" key="4">
    <source>
        <dbReference type="ARBA" id="ARBA00022729"/>
    </source>
</evidence>
<dbReference type="SUPFAM" id="SSF82895">
    <property type="entry name" value="TSP-1 type 1 repeat"/>
    <property type="match status" value="3"/>
</dbReference>
<evidence type="ECO:0000256" key="2">
    <source>
        <dbReference type="ARBA" id="ARBA00022525"/>
    </source>
</evidence>
<organism evidence="8">
    <name type="scientific">Magallana gigas</name>
    <name type="common">Pacific oyster</name>
    <name type="synonym">Crassostrea gigas</name>
    <dbReference type="NCBI Taxonomy" id="29159"/>
    <lineage>
        <taxon>Eukaryota</taxon>
        <taxon>Metazoa</taxon>
        <taxon>Spiralia</taxon>
        <taxon>Lophotrochozoa</taxon>
        <taxon>Mollusca</taxon>
        <taxon>Bivalvia</taxon>
        <taxon>Autobranchia</taxon>
        <taxon>Pteriomorphia</taxon>
        <taxon>Ostreida</taxon>
        <taxon>Ostreoidea</taxon>
        <taxon>Ostreidae</taxon>
        <taxon>Magallana</taxon>
    </lineage>
</organism>
<dbReference type="InterPro" id="IPR036055">
    <property type="entry name" value="LDL_receptor-like_sf"/>
</dbReference>
<keyword evidence="5" id="KW-0677">Repeat</keyword>
<evidence type="ECO:0000256" key="3">
    <source>
        <dbReference type="ARBA" id="ARBA00022536"/>
    </source>
</evidence>
<dbReference type="PROSITE" id="PS50092">
    <property type="entry name" value="TSP1"/>
    <property type="match status" value="3"/>
</dbReference>
<sequence>MSLLDSRCTDHKPDTLSTRLCSELHITVDKIVLIKRMSFRSEKRGRSVMIHWIVGVASVCMLVLDDDGDGVADEDCAKPYPIDGVWTAWERWGPCACAGGGGSRTRRRMCDNPAPQYDGKNCAGSDVETDTTCSPSAGCRLNGNWALWGSWTSCSVTCGSGTQSRTRTCTDPAPANGGSTCSGNSTASQACNTQNCPKDGNWNSWSIWSPCTKSCGSGVRARNRDCNNPVPSNGGKGCAGDPSDFQTCNPTACPTVAPGTYVQTCPTGWFSCQSGAMTCIAMIMKCDCQDDCDDGSDESVTWASCLANTTSCNHAPGKNIIRKAFLL</sequence>
<keyword evidence="6" id="KW-1015">Disulfide bond</keyword>
<dbReference type="PANTHER" id="PTHR22906:SF43">
    <property type="entry name" value="PROPERDIN"/>
    <property type="match status" value="1"/>
</dbReference>